<evidence type="ECO:0000256" key="1">
    <source>
        <dbReference type="ARBA" id="ARBA00022679"/>
    </source>
</evidence>
<sequence>MAAWIRMKKFCVVTNVEKDKGYKTARQLKELLENLGGECILVQDRFVETCEDEFIDYRDIPKDTDCIIILGGDGTLIQAAIDMHQFKIPFLGVNLGTLGFLTEIEVENLERDLKKLLETEGRIEKRMLLKGKISIQGALEEELALNDFVISKAGLCRLITLDVYVNDEWIDTYVADGLIISSPTGSTGYNLSAGGPVLVPEVPAMIITPICPHSLNKRSLVVSSQDKIKVVVGQSKTAAEDEAVVIPDGSCTGRLVTGDWMEICPAKDKVQLVRLKEMSLLGRLRQKLGRELE</sequence>
<dbReference type="STRING" id="290052.ASU35_09565"/>
<evidence type="ECO:0000256" key="5">
    <source>
        <dbReference type="ARBA" id="ARBA00047925"/>
    </source>
</evidence>
<dbReference type="Pfam" id="PF01513">
    <property type="entry name" value="NAD_kinase"/>
    <property type="match status" value="1"/>
</dbReference>
<dbReference type="PANTHER" id="PTHR20275">
    <property type="entry name" value="NAD KINASE"/>
    <property type="match status" value="1"/>
</dbReference>
<dbReference type="SUPFAM" id="SSF111331">
    <property type="entry name" value="NAD kinase/diacylglycerol kinase-like"/>
    <property type="match status" value="1"/>
</dbReference>
<reference evidence="7 8" key="1">
    <citation type="submission" date="2015-11" db="EMBL/GenBank/DDBJ databases">
        <title>Butyribacter intestini gen. nov., sp. nov., a butyric acid-producing bacterium of the family Lachnospiraceae isolated from the human faeces.</title>
        <authorList>
            <person name="Zou Y."/>
            <person name="Xue W."/>
            <person name="Luo G."/>
            <person name="Lv M."/>
        </authorList>
    </citation>
    <scope>NUCLEOTIDE SEQUENCE [LARGE SCALE GENOMIC DNA]</scope>
    <source>
        <strain evidence="7 8">ACET-33324</strain>
    </source>
</reference>
<dbReference type="GO" id="GO:0051287">
    <property type="term" value="F:NAD binding"/>
    <property type="evidence" value="ECO:0007669"/>
    <property type="project" value="UniProtKB-ARBA"/>
</dbReference>
<dbReference type="OrthoDB" id="9774737at2"/>
<feature type="binding site" evidence="6">
    <location>
        <position position="157"/>
    </location>
    <ligand>
        <name>NAD(+)</name>
        <dbReference type="ChEBI" id="CHEBI:57540"/>
    </ligand>
</feature>
<dbReference type="Pfam" id="PF20143">
    <property type="entry name" value="NAD_kinase_C"/>
    <property type="match status" value="1"/>
</dbReference>
<keyword evidence="1 6" id="KW-0808">Transferase</keyword>
<evidence type="ECO:0000313" key="7">
    <source>
        <dbReference type="EMBL" id="KSV59312.1"/>
    </source>
</evidence>
<proteinExistence type="inferred from homology"/>
<feature type="binding site" evidence="6">
    <location>
        <begin position="187"/>
        <end position="192"/>
    </location>
    <ligand>
        <name>NAD(+)</name>
        <dbReference type="ChEBI" id="CHEBI:57540"/>
    </ligand>
</feature>
<keyword evidence="4 6" id="KW-0520">NAD</keyword>
<gene>
    <name evidence="6" type="primary">nadK</name>
    <name evidence="7" type="ORF">ASU35_09565</name>
</gene>
<dbReference type="InterPro" id="IPR017438">
    <property type="entry name" value="ATP-NAD_kinase_N"/>
</dbReference>
<evidence type="ECO:0000313" key="8">
    <source>
        <dbReference type="Proteomes" id="UP000054874"/>
    </source>
</evidence>
<dbReference type="EC" id="2.7.1.23" evidence="6"/>
<dbReference type="GO" id="GO:0006741">
    <property type="term" value="P:NADP+ biosynthetic process"/>
    <property type="evidence" value="ECO:0007669"/>
    <property type="project" value="UniProtKB-UniRule"/>
</dbReference>
<dbReference type="GO" id="GO:0005524">
    <property type="term" value="F:ATP binding"/>
    <property type="evidence" value="ECO:0007669"/>
    <property type="project" value="UniProtKB-KW"/>
</dbReference>
<dbReference type="InterPro" id="IPR017437">
    <property type="entry name" value="ATP-NAD_kinase_PpnK-typ_C"/>
</dbReference>
<comment type="subcellular location">
    <subcellularLocation>
        <location evidence="6">Cytoplasm</location>
    </subcellularLocation>
</comment>
<comment type="caution">
    <text evidence="7">The sequence shown here is derived from an EMBL/GenBank/DDBJ whole genome shotgun (WGS) entry which is preliminary data.</text>
</comment>
<organism evidence="7 8">
    <name type="scientific">Acetivibrio ethanolgignens</name>
    <dbReference type="NCBI Taxonomy" id="290052"/>
    <lineage>
        <taxon>Bacteria</taxon>
        <taxon>Bacillati</taxon>
        <taxon>Bacillota</taxon>
        <taxon>Clostridia</taxon>
        <taxon>Eubacteriales</taxon>
        <taxon>Oscillospiraceae</taxon>
        <taxon>Acetivibrio</taxon>
    </lineage>
</organism>
<evidence type="ECO:0000256" key="3">
    <source>
        <dbReference type="ARBA" id="ARBA00022857"/>
    </source>
</evidence>
<feature type="binding site" evidence="6">
    <location>
        <begin position="73"/>
        <end position="74"/>
    </location>
    <ligand>
        <name>NAD(+)</name>
        <dbReference type="ChEBI" id="CHEBI:57540"/>
    </ligand>
</feature>
<dbReference type="InterPro" id="IPR002504">
    <property type="entry name" value="NADK"/>
</dbReference>
<dbReference type="Proteomes" id="UP000054874">
    <property type="component" value="Unassembled WGS sequence"/>
</dbReference>
<keyword evidence="6" id="KW-0547">Nucleotide-binding</keyword>
<protein>
    <recommendedName>
        <fullName evidence="6">NAD kinase</fullName>
        <ecNumber evidence="6">2.7.1.23</ecNumber>
    </recommendedName>
    <alternativeName>
        <fullName evidence="6">ATP-dependent NAD kinase</fullName>
    </alternativeName>
</protein>
<dbReference type="EMBL" id="LNAM01000148">
    <property type="protein sequence ID" value="KSV59312.1"/>
    <property type="molecule type" value="Genomic_DNA"/>
</dbReference>
<comment type="function">
    <text evidence="6">Involved in the regulation of the intracellular balance of NAD and NADP, and is a key enzyme in the biosynthesis of NADP. Catalyzes specifically the phosphorylation on 2'-hydroxyl of the adenosine moiety of NAD to yield NADP.</text>
</comment>
<dbReference type="GO" id="GO:0003951">
    <property type="term" value="F:NAD+ kinase activity"/>
    <property type="evidence" value="ECO:0007669"/>
    <property type="project" value="UniProtKB-UniRule"/>
</dbReference>
<keyword evidence="2 6" id="KW-0418">Kinase</keyword>
<dbReference type="Gene3D" id="2.60.200.30">
    <property type="entry name" value="Probable inorganic polyphosphate/atp-NAD kinase, domain 2"/>
    <property type="match status" value="1"/>
</dbReference>
<dbReference type="HAMAP" id="MF_00361">
    <property type="entry name" value="NAD_kinase"/>
    <property type="match status" value="1"/>
</dbReference>
<accession>A0A0V8QFL1</accession>
<dbReference type="PANTHER" id="PTHR20275:SF0">
    <property type="entry name" value="NAD KINASE"/>
    <property type="match status" value="1"/>
</dbReference>
<dbReference type="Gene3D" id="3.40.50.10330">
    <property type="entry name" value="Probable inorganic polyphosphate/atp-NAD kinase, domain 1"/>
    <property type="match status" value="1"/>
</dbReference>
<comment type="caution">
    <text evidence="6">Lacks conserved residue(s) required for the propagation of feature annotation.</text>
</comment>
<keyword evidence="6" id="KW-0963">Cytoplasm</keyword>
<feature type="binding site" evidence="6">
    <location>
        <begin position="146"/>
        <end position="147"/>
    </location>
    <ligand>
        <name>NAD(+)</name>
        <dbReference type="ChEBI" id="CHEBI:57540"/>
    </ligand>
</feature>
<comment type="catalytic activity">
    <reaction evidence="5 6">
        <text>NAD(+) + ATP = ADP + NADP(+) + H(+)</text>
        <dbReference type="Rhea" id="RHEA:18629"/>
        <dbReference type="ChEBI" id="CHEBI:15378"/>
        <dbReference type="ChEBI" id="CHEBI:30616"/>
        <dbReference type="ChEBI" id="CHEBI:57540"/>
        <dbReference type="ChEBI" id="CHEBI:58349"/>
        <dbReference type="ChEBI" id="CHEBI:456216"/>
        <dbReference type="EC" id="2.7.1.23"/>
    </reaction>
</comment>
<evidence type="ECO:0000256" key="6">
    <source>
        <dbReference type="HAMAP-Rule" id="MF_00361"/>
    </source>
</evidence>
<dbReference type="InterPro" id="IPR016064">
    <property type="entry name" value="NAD/diacylglycerol_kinase_sf"/>
</dbReference>
<keyword evidence="8" id="KW-1185">Reference proteome</keyword>
<feature type="binding site" evidence="6">
    <location>
        <position position="176"/>
    </location>
    <ligand>
        <name>NAD(+)</name>
        <dbReference type="ChEBI" id="CHEBI:57540"/>
    </ligand>
</feature>
<keyword evidence="6" id="KW-0067">ATP-binding</keyword>
<feature type="active site" description="Proton acceptor" evidence="6">
    <location>
        <position position="73"/>
    </location>
</feature>
<keyword evidence="3 6" id="KW-0521">NADP</keyword>
<dbReference type="GO" id="GO:0005737">
    <property type="term" value="C:cytoplasm"/>
    <property type="evidence" value="ECO:0007669"/>
    <property type="project" value="UniProtKB-SubCell"/>
</dbReference>
<name>A0A0V8QFL1_9FIRM</name>
<dbReference type="AlphaFoldDB" id="A0A0V8QFL1"/>
<dbReference type="GO" id="GO:0046872">
    <property type="term" value="F:metal ion binding"/>
    <property type="evidence" value="ECO:0007669"/>
    <property type="project" value="UniProtKB-UniRule"/>
</dbReference>
<comment type="similarity">
    <text evidence="6">Belongs to the NAD kinase family.</text>
</comment>
<evidence type="ECO:0000256" key="4">
    <source>
        <dbReference type="ARBA" id="ARBA00023027"/>
    </source>
</evidence>
<evidence type="ECO:0000256" key="2">
    <source>
        <dbReference type="ARBA" id="ARBA00022777"/>
    </source>
</evidence>
<comment type="cofactor">
    <cofactor evidence="6">
        <name>a divalent metal cation</name>
        <dbReference type="ChEBI" id="CHEBI:60240"/>
    </cofactor>
</comment>
<dbReference type="GO" id="GO:0019674">
    <property type="term" value="P:NAD+ metabolic process"/>
    <property type="evidence" value="ECO:0007669"/>
    <property type="project" value="InterPro"/>
</dbReference>